<dbReference type="OrthoDB" id="3287459at2"/>
<dbReference type="GO" id="GO:0005886">
    <property type="term" value="C:plasma membrane"/>
    <property type="evidence" value="ECO:0007669"/>
    <property type="project" value="UniProtKB-SubCell"/>
</dbReference>
<evidence type="ECO:0000256" key="1">
    <source>
        <dbReference type="ARBA" id="ARBA00004651"/>
    </source>
</evidence>
<proteinExistence type="predicted"/>
<keyword evidence="7" id="KW-1185">Reference proteome</keyword>
<dbReference type="EMBL" id="CP022521">
    <property type="protein sequence ID" value="ASO21087.1"/>
    <property type="molecule type" value="Genomic_DNA"/>
</dbReference>
<evidence type="ECO:0000256" key="5">
    <source>
        <dbReference type="ARBA" id="ARBA00023136"/>
    </source>
</evidence>
<dbReference type="RefSeq" id="WP_093942314.1">
    <property type="nucleotide sequence ID" value="NZ_CP022521.1"/>
</dbReference>
<accession>A0A221W6S7</accession>
<keyword evidence="2" id="KW-1003">Cell membrane</keyword>
<gene>
    <name evidence="6" type="ORF">AHOG_17310</name>
</gene>
<comment type="subcellular location">
    <subcellularLocation>
        <location evidence="1">Cell membrane</location>
        <topology evidence="1">Multi-pass membrane protein</topology>
    </subcellularLocation>
</comment>
<evidence type="ECO:0000256" key="2">
    <source>
        <dbReference type="ARBA" id="ARBA00022475"/>
    </source>
</evidence>
<dbReference type="InterPro" id="IPR036259">
    <property type="entry name" value="MFS_trans_sf"/>
</dbReference>
<dbReference type="KEGG" id="ahg:AHOG_17310"/>
<dbReference type="GO" id="GO:0022857">
    <property type="term" value="F:transmembrane transporter activity"/>
    <property type="evidence" value="ECO:0007669"/>
    <property type="project" value="InterPro"/>
</dbReference>
<dbReference type="Gene3D" id="1.20.1250.20">
    <property type="entry name" value="MFS general substrate transporter like domains"/>
    <property type="match status" value="1"/>
</dbReference>
<dbReference type="AlphaFoldDB" id="A0A221W6S7"/>
<dbReference type="Pfam" id="PF07690">
    <property type="entry name" value="MFS_1"/>
    <property type="match status" value="1"/>
</dbReference>
<keyword evidence="4" id="KW-1133">Transmembrane helix</keyword>
<dbReference type="CDD" id="cd06173">
    <property type="entry name" value="MFS_MefA_like"/>
    <property type="match status" value="1"/>
</dbReference>
<keyword evidence="5" id="KW-0472">Membrane</keyword>
<reference evidence="6 7" key="1">
    <citation type="submission" date="2017-07" db="EMBL/GenBank/DDBJ databases">
        <title>Complete genome sequence of Actinoalloteichus hoggarensis DSM 45943, type strain of Actinoalloteichus hoggarensis.</title>
        <authorList>
            <person name="Ruckert C."/>
            <person name="Nouioui I."/>
            <person name="Willmese J."/>
            <person name="van Wezel G."/>
            <person name="Klenk H.-P."/>
            <person name="Kalinowski J."/>
            <person name="Zotchev S.B."/>
        </authorList>
    </citation>
    <scope>NUCLEOTIDE SEQUENCE [LARGE SCALE GENOMIC DNA]</scope>
    <source>
        <strain evidence="6 7">DSM 45943</strain>
    </source>
</reference>
<evidence type="ECO:0000256" key="3">
    <source>
        <dbReference type="ARBA" id="ARBA00022692"/>
    </source>
</evidence>
<dbReference type="InterPro" id="IPR011701">
    <property type="entry name" value="MFS"/>
</dbReference>
<dbReference type="PANTHER" id="PTHR23513:SF11">
    <property type="entry name" value="STAPHYLOFERRIN A TRANSPORTER"/>
    <property type="match status" value="1"/>
</dbReference>
<dbReference type="Proteomes" id="UP000204221">
    <property type="component" value="Chromosome"/>
</dbReference>
<organism evidence="6 7">
    <name type="scientific">Actinoalloteichus hoggarensis</name>
    <dbReference type="NCBI Taxonomy" id="1470176"/>
    <lineage>
        <taxon>Bacteria</taxon>
        <taxon>Bacillati</taxon>
        <taxon>Actinomycetota</taxon>
        <taxon>Actinomycetes</taxon>
        <taxon>Pseudonocardiales</taxon>
        <taxon>Pseudonocardiaceae</taxon>
        <taxon>Actinoalloteichus</taxon>
    </lineage>
</organism>
<sequence>MRTYGELFRTPEFSPFFLTVSVQIAAMTVSQLALGTLIYEVTDSPLLSSLAMFGPSLAQGIGALTLLSAADRLPPRVTLVGLALLASIGTAAQAVPGLPVWGVFALLMVLGLLGSLNGGVRYGLLNELLTDEGYLLGRSVVNMSVGVTHICGFALGGVLVAFLTPRGTLLVGCALYLVAAVVARLGLTRRPPRAAGRPSVAETWRNTAVLWSSKPRRHVYLALWVPNGLIVGCESLFVPYAPGHAGLLFACAAVGMLAGDTLIGRFVSRRWKNQLSIPLRLLLAVPYLIFFLHPGPPLAVTAVVLASIGYSASLLLQERLMAVTPPELSGQALGLDSSGTLGMQGVGAVLAGAVAQFTSPATAMGIMAIASVAVTVALIPALRAPLPRRDADVLGARSTGE</sequence>
<protein>
    <submittedName>
        <fullName evidence="6">Major Facilitator Superfamily protein</fullName>
    </submittedName>
</protein>
<evidence type="ECO:0000256" key="4">
    <source>
        <dbReference type="ARBA" id="ARBA00022989"/>
    </source>
</evidence>
<evidence type="ECO:0000313" key="7">
    <source>
        <dbReference type="Proteomes" id="UP000204221"/>
    </source>
</evidence>
<evidence type="ECO:0000313" key="6">
    <source>
        <dbReference type="EMBL" id="ASO21087.1"/>
    </source>
</evidence>
<name>A0A221W6S7_9PSEU</name>
<keyword evidence="3" id="KW-0812">Transmembrane</keyword>
<dbReference type="SUPFAM" id="SSF103473">
    <property type="entry name" value="MFS general substrate transporter"/>
    <property type="match status" value="1"/>
</dbReference>
<dbReference type="PANTHER" id="PTHR23513">
    <property type="entry name" value="INTEGRAL MEMBRANE EFFLUX PROTEIN-RELATED"/>
    <property type="match status" value="1"/>
</dbReference>